<dbReference type="AlphaFoldDB" id="A0A1G9ZPK8"/>
<dbReference type="EMBL" id="FNHB01000015">
    <property type="protein sequence ID" value="SDN22563.1"/>
    <property type="molecule type" value="Genomic_DNA"/>
</dbReference>
<dbReference type="STRING" id="146817.SAMN04488502_11510"/>
<evidence type="ECO:0000256" key="1">
    <source>
        <dbReference type="SAM" id="Phobius"/>
    </source>
</evidence>
<dbReference type="OrthoDB" id="1684583at2"/>
<protein>
    <recommendedName>
        <fullName evidence="4">Haemolysin XhlA</fullName>
    </recommendedName>
</protein>
<dbReference type="Proteomes" id="UP000214880">
    <property type="component" value="Unassembled WGS sequence"/>
</dbReference>
<keyword evidence="3" id="KW-1185">Reference proteome</keyword>
<keyword evidence="1" id="KW-0472">Membrane</keyword>
<keyword evidence="1" id="KW-0812">Transmembrane</keyword>
<evidence type="ECO:0008006" key="4">
    <source>
        <dbReference type="Google" id="ProtNLM"/>
    </source>
</evidence>
<proteinExistence type="predicted"/>
<feature type="transmembrane region" description="Helical" evidence="1">
    <location>
        <begin position="84"/>
        <end position="102"/>
    </location>
</feature>
<name>A0A1G9ZPK8_9FIRM</name>
<dbReference type="RefSeq" id="WP_092074930.1">
    <property type="nucleotide sequence ID" value="NZ_FNHB01000015.1"/>
</dbReference>
<evidence type="ECO:0000313" key="3">
    <source>
        <dbReference type="Proteomes" id="UP000214880"/>
    </source>
</evidence>
<gene>
    <name evidence="2" type="ORF">SAMN04488502_11510</name>
</gene>
<accession>A0A1G9ZPK8</accession>
<keyword evidence="1" id="KW-1133">Transmembrane helix</keyword>
<reference evidence="2 3" key="1">
    <citation type="submission" date="2016-10" db="EMBL/GenBank/DDBJ databases">
        <authorList>
            <person name="de Groot N.N."/>
        </authorList>
    </citation>
    <scope>NUCLEOTIDE SEQUENCE [LARGE SCALE GENOMIC DNA]</scope>
    <source>
        <strain evidence="2 3">DSM 1736</strain>
    </source>
</reference>
<organism evidence="2 3">
    <name type="scientific">Dendrosporobacter quercicolus</name>
    <dbReference type="NCBI Taxonomy" id="146817"/>
    <lineage>
        <taxon>Bacteria</taxon>
        <taxon>Bacillati</taxon>
        <taxon>Bacillota</taxon>
        <taxon>Negativicutes</taxon>
        <taxon>Selenomonadales</taxon>
        <taxon>Sporomusaceae</taxon>
        <taxon>Dendrosporobacter</taxon>
    </lineage>
</organism>
<sequence>MDEKVEREILDRLTRIEARQDLQLSQCQPCRSKVDAHEIAIAKLEASSKSMHHRLDNMQLASKDLKEELTEAIKEQIAGIYRTAALLGAVSGFFVGIIMWLIKN</sequence>
<evidence type="ECO:0000313" key="2">
    <source>
        <dbReference type="EMBL" id="SDN22563.1"/>
    </source>
</evidence>